<keyword evidence="13 16" id="KW-0924">Ammonia transport</keyword>
<evidence type="ECO:0000256" key="9">
    <source>
        <dbReference type="ARBA" id="ARBA00022842"/>
    </source>
</evidence>
<dbReference type="AlphaFoldDB" id="A0A2M9YK27"/>
<evidence type="ECO:0000256" key="12">
    <source>
        <dbReference type="ARBA" id="ARBA00023136"/>
    </source>
</evidence>
<keyword evidence="11" id="KW-0115">cAMP biosynthesis</keyword>
<feature type="transmembrane region" description="Helical" evidence="16">
    <location>
        <begin position="270"/>
        <end position="291"/>
    </location>
</feature>
<proteinExistence type="inferred from homology"/>
<dbReference type="Pfam" id="PF00211">
    <property type="entry name" value="Guanylate_cyc"/>
    <property type="match status" value="1"/>
</dbReference>
<dbReference type="InterPro" id="IPR024041">
    <property type="entry name" value="NH4_transpt_AmtB-like_dom"/>
</dbReference>
<accession>A0A2M9YK27</accession>
<feature type="transmembrane region" description="Helical" evidence="16">
    <location>
        <begin position="16"/>
        <end position="36"/>
    </location>
</feature>
<evidence type="ECO:0000256" key="5">
    <source>
        <dbReference type="ARBA" id="ARBA00022692"/>
    </source>
</evidence>
<dbReference type="GO" id="GO:0004016">
    <property type="term" value="F:adenylate cyclase activity"/>
    <property type="evidence" value="ECO:0007669"/>
    <property type="project" value="UniProtKB-EC"/>
</dbReference>
<dbReference type="InterPro" id="IPR029020">
    <property type="entry name" value="Ammonium/urea_transptr"/>
</dbReference>
<name>A0A2M9YK27_9LEPT</name>
<evidence type="ECO:0000256" key="17">
    <source>
        <dbReference type="SAM" id="Coils"/>
    </source>
</evidence>
<feature type="transmembrane region" description="Helical" evidence="16">
    <location>
        <begin position="95"/>
        <end position="118"/>
    </location>
</feature>
<evidence type="ECO:0000313" key="22">
    <source>
        <dbReference type="Proteomes" id="UP000232188"/>
    </source>
</evidence>
<dbReference type="GO" id="GO:0035556">
    <property type="term" value="P:intracellular signal transduction"/>
    <property type="evidence" value="ECO:0007669"/>
    <property type="project" value="InterPro"/>
</dbReference>
<keyword evidence="17" id="KW-0175">Coiled coil</keyword>
<dbReference type="PROSITE" id="PS01219">
    <property type="entry name" value="AMMONIUM_TRANSP"/>
    <property type="match status" value="1"/>
</dbReference>
<keyword evidence="9" id="KW-0460">Magnesium</keyword>
<evidence type="ECO:0000313" key="21">
    <source>
        <dbReference type="Proteomes" id="UP000232149"/>
    </source>
</evidence>
<gene>
    <name evidence="20" type="ORF">CH376_12080</name>
    <name evidence="19" type="ORF">CH380_17700</name>
</gene>
<dbReference type="EMBL" id="NPDU01000028">
    <property type="protein sequence ID" value="PJZ61622.1"/>
    <property type="molecule type" value="Genomic_DNA"/>
</dbReference>
<protein>
    <recommendedName>
        <fullName evidence="16">Ammonium transporter</fullName>
    </recommendedName>
</protein>
<feature type="transmembrane region" description="Helical" evidence="16">
    <location>
        <begin position="361"/>
        <end position="381"/>
    </location>
</feature>
<comment type="catalytic activity">
    <reaction evidence="1">
        <text>ATP = 3',5'-cyclic AMP + diphosphate</text>
        <dbReference type="Rhea" id="RHEA:15389"/>
        <dbReference type="ChEBI" id="CHEBI:30616"/>
        <dbReference type="ChEBI" id="CHEBI:33019"/>
        <dbReference type="ChEBI" id="CHEBI:58165"/>
        <dbReference type="EC" id="4.6.1.1"/>
    </reaction>
</comment>
<evidence type="ECO:0000259" key="18">
    <source>
        <dbReference type="PROSITE" id="PS50125"/>
    </source>
</evidence>
<dbReference type="Proteomes" id="UP000232188">
    <property type="component" value="Unassembled WGS sequence"/>
</dbReference>
<dbReference type="SMART" id="SM00044">
    <property type="entry name" value="CYCc"/>
    <property type="match status" value="1"/>
</dbReference>
<dbReference type="GO" id="GO:0008519">
    <property type="term" value="F:ammonium channel activity"/>
    <property type="evidence" value="ECO:0007669"/>
    <property type="project" value="InterPro"/>
</dbReference>
<dbReference type="GO" id="GO:0005524">
    <property type="term" value="F:ATP binding"/>
    <property type="evidence" value="ECO:0007669"/>
    <property type="project" value="UniProtKB-KW"/>
</dbReference>
<keyword evidence="12 16" id="KW-0472">Membrane</keyword>
<evidence type="ECO:0000256" key="15">
    <source>
        <dbReference type="ARBA" id="ARBA00064436"/>
    </source>
</evidence>
<dbReference type="CDD" id="cd07302">
    <property type="entry name" value="CHD"/>
    <property type="match status" value="1"/>
</dbReference>
<feature type="coiled-coil region" evidence="17">
    <location>
        <begin position="458"/>
        <end position="488"/>
    </location>
</feature>
<feature type="transmembrane region" description="Helical" evidence="16">
    <location>
        <begin position="168"/>
        <end position="189"/>
    </location>
</feature>
<evidence type="ECO:0000256" key="3">
    <source>
        <dbReference type="ARBA" id="ARBA00005887"/>
    </source>
</evidence>
<dbReference type="SUPFAM" id="SSF55073">
    <property type="entry name" value="Nucleotide cyclase"/>
    <property type="match status" value="1"/>
</dbReference>
<keyword evidence="21" id="KW-1185">Reference proteome</keyword>
<organism evidence="19 22">
    <name type="scientific">Leptospira adleri</name>
    <dbReference type="NCBI Taxonomy" id="2023186"/>
    <lineage>
        <taxon>Bacteria</taxon>
        <taxon>Pseudomonadati</taxon>
        <taxon>Spirochaetota</taxon>
        <taxon>Spirochaetia</taxon>
        <taxon>Leptospirales</taxon>
        <taxon>Leptospiraceae</taxon>
        <taxon>Leptospira</taxon>
    </lineage>
</organism>
<comment type="similarity">
    <text evidence="3 16">Belongs to the ammonia transporter channel (TC 1.A.11.2) family.</text>
</comment>
<feature type="transmembrane region" description="Helical" evidence="16">
    <location>
        <begin position="57"/>
        <end position="75"/>
    </location>
</feature>
<keyword evidence="8" id="KW-0067">ATP-binding</keyword>
<evidence type="ECO:0000313" key="20">
    <source>
        <dbReference type="EMBL" id="PJZ61622.1"/>
    </source>
</evidence>
<reference evidence="21 22" key="1">
    <citation type="submission" date="2017-07" db="EMBL/GenBank/DDBJ databases">
        <title>Leptospira spp. isolated from tropical soils.</title>
        <authorList>
            <person name="Thibeaux R."/>
            <person name="Iraola G."/>
            <person name="Ferres I."/>
            <person name="Bierque E."/>
            <person name="Girault D."/>
            <person name="Soupe-Gilbert M.-E."/>
            <person name="Picardeau M."/>
            <person name="Goarant C."/>
        </authorList>
    </citation>
    <scope>NUCLEOTIDE SEQUENCE [LARGE SCALE GENOMIC DNA]</scope>
    <source>
        <strain evidence="19 22">FH2-B-C1</strain>
        <strain evidence="20 21">FH2-B-D1</strain>
    </source>
</reference>
<dbReference type="EMBL" id="NPDV01000018">
    <property type="protein sequence ID" value="PJZ51898.1"/>
    <property type="molecule type" value="Genomic_DNA"/>
</dbReference>
<keyword evidence="10 16" id="KW-1133">Transmembrane helix</keyword>
<dbReference type="GO" id="GO:0006171">
    <property type="term" value="P:cAMP biosynthetic process"/>
    <property type="evidence" value="ECO:0007669"/>
    <property type="project" value="UniProtKB-KW"/>
</dbReference>
<dbReference type="RefSeq" id="WP_100787086.1">
    <property type="nucleotide sequence ID" value="NZ_NPDU01000028.1"/>
</dbReference>
<dbReference type="GO" id="GO:0046872">
    <property type="term" value="F:metal ion binding"/>
    <property type="evidence" value="ECO:0007669"/>
    <property type="project" value="UniProtKB-KW"/>
</dbReference>
<keyword evidence="14" id="KW-0456">Lyase</keyword>
<dbReference type="GO" id="GO:0005886">
    <property type="term" value="C:plasma membrane"/>
    <property type="evidence" value="ECO:0007669"/>
    <property type="project" value="UniProtKB-SubCell"/>
</dbReference>
<dbReference type="InterPro" id="IPR029787">
    <property type="entry name" value="Nucleotide_cyclase"/>
</dbReference>
<comment type="caution">
    <text evidence="19">The sequence shown here is derived from an EMBL/GenBank/DDBJ whole genome shotgun (WGS) entry which is preliminary data.</text>
</comment>
<keyword evidence="5 16" id="KW-0812">Transmembrane</keyword>
<sequence length="701" mass="76953">MHLMFMGSTEKSLTDVLWILLCSGLVLLMQGGFLILESGLTRAKNSINVAIKNIADFGIATVLFWFIGFGLMFGNSWKGIFGMSWFLPVFPPDDIWSPAFFLFQLVFCGTAATIVSGAIAERLKFVSYIISTILISGFIYPIAGHWVWAGLYQSETHGWLSVLGFRDFAGSSVVHSVGGWVALAFLLVVGPRTGRFVDGELPRKVTGSNLPLAMLGGIILWVGWFGFNGGSTLAFDKHVPTVLLNTVLASGAAMFSGLFVGWFRKGYPDAVLPLNGSLGGLVAITACANVVNAMEAGLIGVLAGILVSPIEDILEKFKIDDAVGAVPVHLGMGIFGTICVGVFGNLEILNSGLTRWQQIQIQLLGIVSIGAFAFGTSYLIFRTINRFFQLRVDPEEEYQGLNISEHRATTELIDLFLVMEHQKKTGDLSYNVPVEPFTEVGQIADRYNQVLGTVRITLDENEKARKELAKAYAKVQKEQERAEKLLLNVLPKSIADKLKKDSSVIAQSFSEASILFADIVGFTEIAGKFHPEKVVRILNKVFSAFDLMAEKYGLEKIKTIGDAYMVVGGLPQPRKDHTLAIAHMAWEMMDMLKRFRIREGNLKLDMRIGINTGPVVAGVIGTKKFIYDIWGDAVNVASRMESHGLSGQIQVTPSTADLISEEFSMEKREDVEIKGKGKISTFILTGRKNLPSEELFFGFRP</sequence>
<comment type="subcellular location">
    <subcellularLocation>
        <location evidence="16">Cell membrane</location>
        <topology evidence="16">Multi-pass membrane protein</topology>
    </subcellularLocation>
    <subcellularLocation>
        <location evidence="2">Membrane</location>
        <topology evidence="2">Multi-pass membrane protein</topology>
    </subcellularLocation>
</comment>
<evidence type="ECO:0000256" key="7">
    <source>
        <dbReference type="ARBA" id="ARBA00022741"/>
    </source>
</evidence>
<feature type="transmembrane region" description="Helical" evidence="16">
    <location>
        <begin position="210"/>
        <end position="227"/>
    </location>
</feature>
<dbReference type="FunFam" id="3.30.70.1230:FF:000033">
    <property type="entry name" value="Adenylate cyclase"/>
    <property type="match status" value="1"/>
</dbReference>
<dbReference type="InterPro" id="IPR018297">
    <property type="entry name" value="A/G_cyclase_CS"/>
</dbReference>
<evidence type="ECO:0000313" key="19">
    <source>
        <dbReference type="EMBL" id="PJZ51898.1"/>
    </source>
</evidence>
<dbReference type="Gene3D" id="1.10.3430.10">
    <property type="entry name" value="Ammonium transporter AmtB like domains"/>
    <property type="match status" value="1"/>
</dbReference>
<feature type="domain" description="Guanylate cyclase" evidence="18">
    <location>
        <begin position="513"/>
        <end position="641"/>
    </location>
</feature>
<dbReference type="Proteomes" id="UP000232149">
    <property type="component" value="Unassembled WGS sequence"/>
</dbReference>
<dbReference type="InterPro" id="IPR001905">
    <property type="entry name" value="Ammonium_transpt"/>
</dbReference>
<evidence type="ECO:0000256" key="11">
    <source>
        <dbReference type="ARBA" id="ARBA00022998"/>
    </source>
</evidence>
<evidence type="ECO:0000256" key="4">
    <source>
        <dbReference type="ARBA" id="ARBA00022448"/>
    </source>
</evidence>
<feature type="transmembrane region" description="Helical" evidence="16">
    <location>
        <begin position="242"/>
        <end position="263"/>
    </location>
</feature>
<comment type="subunit">
    <text evidence="15">Homodimer. Can also exist as monomer.</text>
</comment>
<dbReference type="InterPro" id="IPR001054">
    <property type="entry name" value="A/G_cyclase"/>
</dbReference>
<evidence type="ECO:0000256" key="16">
    <source>
        <dbReference type="RuleBase" id="RU362002"/>
    </source>
</evidence>
<dbReference type="PROSITE" id="PS50125">
    <property type="entry name" value="GUANYLATE_CYCLASE_2"/>
    <property type="match status" value="1"/>
</dbReference>
<dbReference type="PANTHER" id="PTHR11730">
    <property type="entry name" value="AMMONIUM TRANSPORTER"/>
    <property type="match status" value="1"/>
</dbReference>
<keyword evidence="7" id="KW-0547">Nucleotide-binding</keyword>
<dbReference type="GO" id="GO:0097272">
    <property type="term" value="P:ammonium homeostasis"/>
    <property type="evidence" value="ECO:0007669"/>
    <property type="project" value="TreeGrafter"/>
</dbReference>
<feature type="transmembrane region" description="Helical" evidence="16">
    <location>
        <begin position="125"/>
        <end position="148"/>
    </location>
</feature>
<dbReference type="InterPro" id="IPR018047">
    <property type="entry name" value="Ammonium_transpt_CS"/>
</dbReference>
<dbReference type="PROSITE" id="PS00452">
    <property type="entry name" value="GUANYLATE_CYCLASE_1"/>
    <property type="match status" value="1"/>
</dbReference>
<evidence type="ECO:0000256" key="8">
    <source>
        <dbReference type="ARBA" id="ARBA00022840"/>
    </source>
</evidence>
<evidence type="ECO:0000256" key="6">
    <source>
        <dbReference type="ARBA" id="ARBA00022723"/>
    </source>
</evidence>
<feature type="transmembrane region" description="Helical" evidence="16">
    <location>
        <begin position="326"/>
        <end position="349"/>
    </location>
</feature>
<evidence type="ECO:0000256" key="14">
    <source>
        <dbReference type="ARBA" id="ARBA00023239"/>
    </source>
</evidence>
<evidence type="ECO:0000256" key="13">
    <source>
        <dbReference type="ARBA" id="ARBA00023177"/>
    </source>
</evidence>
<dbReference type="Gene3D" id="3.30.70.1230">
    <property type="entry name" value="Nucleotide cyclase"/>
    <property type="match status" value="1"/>
</dbReference>
<keyword evidence="4 16" id="KW-0813">Transport</keyword>
<dbReference type="NCBIfam" id="TIGR00836">
    <property type="entry name" value="amt"/>
    <property type="match status" value="1"/>
</dbReference>
<evidence type="ECO:0000256" key="2">
    <source>
        <dbReference type="ARBA" id="ARBA00004141"/>
    </source>
</evidence>
<dbReference type="SUPFAM" id="SSF111352">
    <property type="entry name" value="Ammonium transporter"/>
    <property type="match status" value="1"/>
</dbReference>
<evidence type="ECO:0000256" key="10">
    <source>
        <dbReference type="ARBA" id="ARBA00022989"/>
    </source>
</evidence>
<keyword evidence="6" id="KW-0479">Metal-binding</keyword>
<evidence type="ECO:0000256" key="1">
    <source>
        <dbReference type="ARBA" id="ARBA00001593"/>
    </source>
</evidence>
<dbReference type="PANTHER" id="PTHR11730:SF6">
    <property type="entry name" value="AMMONIUM TRANSPORTER"/>
    <property type="match status" value="1"/>
</dbReference>
<dbReference type="Pfam" id="PF00909">
    <property type="entry name" value="Ammonium_transp"/>
    <property type="match status" value="1"/>
</dbReference>